<evidence type="ECO:0000313" key="2">
    <source>
        <dbReference type="EMBL" id="KTD46734.1"/>
    </source>
</evidence>
<proteinExistence type="predicted"/>
<evidence type="ECO:0000256" key="1">
    <source>
        <dbReference type="SAM" id="Phobius"/>
    </source>
</evidence>
<sequence>MGASSILIYGKTTPAKTQFIERLAQINLNTMDIRPVFITYREESSTNEYHFWVLDTSYQPYLSLYCRDTPVVLYFIENWDETQITSEIEALKKTNSSLPILIVDATENKDEIADASFADCPVLRVATTEDMNRDNVFQALDKMNKAKKRLEQEAFFVFKEELTAMARAKRCALRGSVIYEALENLERELKSVPPETRDAIAQSAEKLMLAWQRLDNMENKNSIASTFIQECQTHVYGKHYRLAQAVVTVAIIATLTLAAALIGFGVGFGLGLWSGPGAFFSGIVAGAVAANTVLGVSGVIGGTVGGLISYGVFKSNPVMKAANEVSQAMKLAPVYMDTDL</sequence>
<evidence type="ECO:0000313" key="3">
    <source>
        <dbReference type="Proteomes" id="UP000054608"/>
    </source>
</evidence>
<name>A0A0W0XQ56_9GAMM</name>
<reference evidence="2 3" key="1">
    <citation type="submission" date="2015-11" db="EMBL/GenBank/DDBJ databases">
        <title>Genomic analysis of 38 Legionella species identifies large and diverse effector repertoires.</title>
        <authorList>
            <person name="Burstein D."/>
            <person name="Amaro F."/>
            <person name="Zusman T."/>
            <person name="Lifshitz Z."/>
            <person name="Cohen O."/>
            <person name="Gilbert J.A."/>
            <person name="Pupko T."/>
            <person name="Shuman H.A."/>
            <person name="Segal G."/>
        </authorList>
    </citation>
    <scope>NUCLEOTIDE SEQUENCE [LARGE SCALE GENOMIC DNA]</scope>
    <source>
        <strain evidence="2 3">WA-270A-C2</strain>
    </source>
</reference>
<organism evidence="2 3">
    <name type="scientific">Legionella rubrilucens</name>
    <dbReference type="NCBI Taxonomy" id="458"/>
    <lineage>
        <taxon>Bacteria</taxon>
        <taxon>Pseudomonadati</taxon>
        <taxon>Pseudomonadota</taxon>
        <taxon>Gammaproteobacteria</taxon>
        <taxon>Legionellales</taxon>
        <taxon>Legionellaceae</taxon>
        <taxon>Legionella</taxon>
    </lineage>
</organism>
<keyword evidence="1" id="KW-0812">Transmembrane</keyword>
<dbReference type="AlphaFoldDB" id="A0A0W0XQ56"/>
<gene>
    <name evidence="2" type="ORF">Lrub_1656</name>
</gene>
<keyword evidence="3" id="KW-1185">Reference proteome</keyword>
<feature type="transmembrane region" description="Helical" evidence="1">
    <location>
        <begin position="279"/>
        <end position="310"/>
    </location>
</feature>
<protein>
    <submittedName>
        <fullName evidence="2">Rho GTPase (Miro-like)</fullName>
    </submittedName>
</protein>
<accession>A0A0W0XQ56</accession>
<feature type="transmembrane region" description="Helical" evidence="1">
    <location>
        <begin position="246"/>
        <end position="273"/>
    </location>
</feature>
<keyword evidence="1" id="KW-0472">Membrane</keyword>
<dbReference type="STRING" id="458.Lrub_1656"/>
<comment type="caution">
    <text evidence="2">The sequence shown here is derived from an EMBL/GenBank/DDBJ whole genome shotgun (WGS) entry which is preliminary data.</text>
</comment>
<dbReference type="OrthoDB" id="5653687at2"/>
<dbReference type="EMBL" id="LNYT01000020">
    <property type="protein sequence ID" value="KTD46734.1"/>
    <property type="molecule type" value="Genomic_DNA"/>
</dbReference>
<dbReference type="RefSeq" id="WP_058531745.1">
    <property type="nucleotide sequence ID" value="NZ_CAAAIN010000005.1"/>
</dbReference>
<keyword evidence="1" id="KW-1133">Transmembrane helix</keyword>
<dbReference type="PATRIC" id="fig|458.5.peg.1730"/>
<dbReference type="Proteomes" id="UP000054608">
    <property type="component" value="Unassembled WGS sequence"/>
</dbReference>